<name>A0A816HWU6_ADIRI</name>
<dbReference type="EMBL" id="CAJNOR010020943">
    <property type="protein sequence ID" value="CAF1690926.1"/>
    <property type="molecule type" value="Genomic_DNA"/>
</dbReference>
<dbReference type="Proteomes" id="UP000663828">
    <property type="component" value="Unassembled WGS sequence"/>
</dbReference>
<sequence>MGLKRLSNHFDIFMAGDFIPAMIGLRGVFGLCAFGRKCVIAFSGKFIFVPVKPIEFNPLQCHHLTGRNGEFPNFQGSEIEMALLLWMPVMAV</sequence>
<reference evidence="1" key="1">
    <citation type="submission" date="2021-02" db="EMBL/GenBank/DDBJ databases">
        <authorList>
            <person name="Nowell W R."/>
        </authorList>
    </citation>
    <scope>NUCLEOTIDE SEQUENCE</scope>
</reference>
<keyword evidence="2" id="KW-1185">Reference proteome</keyword>
<accession>A0A816HWU6</accession>
<organism evidence="1 2">
    <name type="scientific">Adineta ricciae</name>
    <name type="common">Rotifer</name>
    <dbReference type="NCBI Taxonomy" id="249248"/>
    <lineage>
        <taxon>Eukaryota</taxon>
        <taxon>Metazoa</taxon>
        <taxon>Spiralia</taxon>
        <taxon>Gnathifera</taxon>
        <taxon>Rotifera</taxon>
        <taxon>Eurotatoria</taxon>
        <taxon>Bdelloidea</taxon>
        <taxon>Adinetida</taxon>
        <taxon>Adinetidae</taxon>
        <taxon>Adineta</taxon>
    </lineage>
</organism>
<evidence type="ECO:0000313" key="1">
    <source>
        <dbReference type="EMBL" id="CAF1690926.1"/>
    </source>
</evidence>
<comment type="caution">
    <text evidence="1">The sequence shown here is derived from an EMBL/GenBank/DDBJ whole genome shotgun (WGS) entry which is preliminary data.</text>
</comment>
<evidence type="ECO:0000313" key="2">
    <source>
        <dbReference type="Proteomes" id="UP000663828"/>
    </source>
</evidence>
<protein>
    <submittedName>
        <fullName evidence="1">Uncharacterized protein</fullName>
    </submittedName>
</protein>
<dbReference type="AlphaFoldDB" id="A0A816HWU6"/>
<gene>
    <name evidence="1" type="ORF">XAT740_LOCUS63958</name>
</gene>
<proteinExistence type="predicted"/>